<dbReference type="InterPro" id="IPR013783">
    <property type="entry name" value="Ig-like_fold"/>
</dbReference>
<dbReference type="InterPro" id="IPR033764">
    <property type="entry name" value="Sdr_B"/>
</dbReference>
<gene>
    <name evidence="7" type="ORF">UFOPK2214_01014</name>
</gene>
<feature type="domain" description="SD-repeat containing protein B" evidence="5">
    <location>
        <begin position="1467"/>
        <end position="1580"/>
    </location>
</feature>
<feature type="domain" description="CshA" evidence="6">
    <location>
        <begin position="1269"/>
        <end position="1324"/>
    </location>
</feature>
<comment type="subcellular location">
    <subcellularLocation>
        <location evidence="1">Secreted</location>
    </subcellularLocation>
</comment>
<feature type="domain" description="CshA" evidence="6">
    <location>
        <begin position="998"/>
        <end position="1103"/>
    </location>
</feature>
<name>A0A6J6LAP4_9ZZZZ</name>
<dbReference type="GO" id="GO:0005576">
    <property type="term" value="C:extracellular region"/>
    <property type="evidence" value="ECO:0007669"/>
    <property type="project" value="UniProtKB-SubCell"/>
</dbReference>
<evidence type="ECO:0000313" key="7">
    <source>
        <dbReference type="EMBL" id="CAB4657569.1"/>
    </source>
</evidence>
<dbReference type="EMBL" id="CAEZWJ010000031">
    <property type="protein sequence ID" value="CAB4657569.1"/>
    <property type="molecule type" value="Genomic_DNA"/>
</dbReference>
<dbReference type="InterPro" id="IPR026395">
    <property type="entry name" value="CshA_fibril"/>
</dbReference>
<dbReference type="Pfam" id="PF19076">
    <property type="entry name" value="CshA_repeat"/>
    <property type="match status" value="11"/>
</dbReference>
<feature type="domain" description="CshA" evidence="6">
    <location>
        <begin position="77"/>
        <end position="186"/>
    </location>
</feature>
<dbReference type="NCBIfam" id="TIGR04225">
    <property type="entry name" value="CshA_fibril_rpt"/>
    <property type="match status" value="10"/>
</dbReference>
<accession>A0A6J6LAP4</accession>
<reference evidence="7" key="1">
    <citation type="submission" date="2020-05" db="EMBL/GenBank/DDBJ databases">
        <authorList>
            <person name="Chiriac C."/>
            <person name="Salcher M."/>
            <person name="Ghai R."/>
            <person name="Kavagutti S V."/>
        </authorList>
    </citation>
    <scope>NUCLEOTIDE SEQUENCE</scope>
</reference>
<evidence type="ECO:0000256" key="4">
    <source>
        <dbReference type="SAM" id="MobiDB-lite"/>
    </source>
</evidence>
<dbReference type="Gene3D" id="2.60.40.10">
    <property type="entry name" value="Immunoglobulins"/>
    <property type="match status" value="1"/>
</dbReference>
<feature type="region of interest" description="Disordered" evidence="4">
    <location>
        <begin position="1546"/>
        <end position="1566"/>
    </location>
</feature>
<feature type="domain" description="CshA" evidence="6">
    <location>
        <begin position="427"/>
        <end position="536"/>
    </location>
</feature>
<feature type="compositionally biased region" description="Polar residues" evidence="4">
    <location>
        <begin position="1222"/>
        <end position="1232"/>
    </location>
</feature>
<feature type="domain" description="CshA" evidence="6">
    <location>
        <begin position="17"/>
        <end position="72"/>
    </location>
</feature>
<feature type="domain" description="CshA" evidence="6">
    <location>
        <begin position="1145"/>
        <end position="1216"/>
    </location>
</feature>
<evidence type="ECO:0000259" key="6">
    <source>
        <dbReference type="Pfam" id="PF19076"/>
    </source>
</evidence>
<feature type="domain" description="CshA" evidence="6">
    <location>
        <begin position="191"/>
        <end position="300"/>
    </location>
</feature>
<evidence type="ECO:0000256" key="1">
    <source>
        <dbReference type="ARBA" id="ARBA00004613"/>
    </source>
</evidence>
<feature type="compositionally biased region" description="Polar residues" evidence="4">
    <location>
        <begin position="1554"/>
        <end position="1564"/>
    </location>
</feature>
<feature type="domain" description="CshA" evidence="6">
    <location>
        <begin position="366"/>
        <end position="422"/>
    </location>
</feature>
<organism evidence="7">
    <name type="scientific">freshwater metagenome</name>
    <dbReference type="NCBI Taxonomy" id="449393"/>
    <lineage>
        <taxon>unclassified sequences</taxon>
        <taxon>metagenomes</taxon>
        <taxon>ecological metagenomes</taxon>
    </lineage>
</organism>
<dbReference type="Pfam" id="PF17210">
    <property type="entry name" value="SdrD_B"/>
    <property type="match status" value="1"/>
</dbReference>
<feature type="domain" description="CshA" evidence="6">
    <location>
        <begin position="826"/>
        <end position="882"/>
    </location>
</feature>
<evidence type="ECO:0000256" key="2">
    <source>
        <dbReference type="ARBA" id="ARBA00022525"/>
    </source>
</evidence>
<dbReference type="SUPFAM" id="SSF117074">
    <property type="entry name" value="Hypothetical protein PA1324"/>
    <property type="match status" value="1"/>
</dbReference>
<feature type="domain" description="CshA" evidence="6">
    <location>
        <begin position="655"/>
        <end position="764"/>
    </location>
</feature>
<feature type="domain" description="CshA" evidence="6">
    <location>
        <begin position="541"/>
        <end position="650"/>
    </location>
</feature>
<evidence type="ECO:0000259" key="5">
    <source>
        <dbReference type="Pfam" id="PF17210"/>
    </source>
</evidence>
<sequence>MKLCGISPAETPNNCTQTSLTVPGEGTYTVNGDGTVTFDPLPTFVGTVATPVKYQAIDSLNRFVNTTITPTVLPPPAPTASPDAITTAYDTNQTYTPLANDTPGAADFPLSAASVKLCGINPVQTPNNCTQTSLTVPGEGTYTVNGDGTVTFNPLPTFTGTVATPVKYQAKDSLDRFVNTTITPTIGLPPVPTASPDAITTAYDTNQTYTPLANDTRGATDFPLLASSVKLCGVDPAQTPNSCDKTSLTVPGEGTYTVNPDGMVSFDPLPTFTGTVATPVTYQAKDSLNRFVDTTITPTIGLPPVPTATPDALTRAYDTNQTYTPLANDTRGATDFPLLASSVKLCGLADASATPPVTAETPNNCTKPSLTVPGEGTYTVNNDGTVSFDPLPTFVGTVATSVKYQAKDSLDRFVNTTITPTVLPPPVPTASPDAITTAYDTNQTYTPLANDTAGAVDFPLSATSVKLCGVSPVQTPNNCDKTSLTVPGEGTYTVNNDGTVSFDPLPTFVGTVATSVKYQAKDSLDRFVNTTITPTILPPPVPTASPDAITTAYDTNQTYTPLSNDTAGAADFPLLATSVKLCGVSPVQTPNSCDRTSLTVPGEGTYTVNNDGTVSFDPLSTFVGTVATPVTYQAKDSLDRFVNTTITPTILPPPVPTASPDAITTAYDTNQTYTPLANDTRGATDFPLLASSVKLCGVTPAQTPTSCDKTSLTVAGEGTYTVNADGTVTFDPLPTFVGTVATPVTYQAKDSLNRFVNTTITPTILTAPITVVDDTKTGPYDANQTIDVLRNDTPSAQWVPTSVKLCGLADASATPPVTAEAPNNCTKTSLTVPGEGTYSVNTDGTVTFDPLPTFVGTVATPVTYQVTDVLGRTADADITPTVLPPPPPVATPQTQVVVPSGTATYTNVIGTAALATGTQLQSGSTNGPCLVDPSTSNCGTTVVIAGQGTWSIDRTTGIATFVADAGITPGTKTPVTYKVTDIVGQTATSTLTPIVPPPPSATDDYSSGPFDTNQTLTPFSNDSFDSLASARTASLRLCGASETPNGCTQTTVVVPNEGTFTINSGGTVTFDPLPTFVGNATPLPYQAEDIFGRFVDAALHPSVAAPDAPVATPQTKIVAPGTQVAFTNVIGSAALATGAQLQSGSTNGPCLVDPSTSNCGATVVIPGEGTWTIDQNTGVATFAAEPGITPGTKTPVTYRVTDVIGQTASSTLTPIVPPPPSASNDAQSSPLDENQMYAPLNNDSFSSLSPASLSTLRLCSAGQTPTACDKTTVTVANEGTYTVNENGTVLFDPLPDFVGTATPMPYQVADILGRIVNATITPTILPPPVPEATQDTGRAKEGNKVVLEPWRNDSAGVVAAGQTGTPALVPTSVRLCPMSTVVKTRLWVAGRADPACTLMKLTTADGTYTVDPKTGKVTFVHRKGFTGTVTQPVPYQIATNWKVPTGTMTARSMLIPTIISTRVPMVTIGNKVWRDVKGDGYQNRKDRGIPGVKVTISTTAGGDVTDIFGNVVGPVFTNKKGLYKFSDLPAGQYKVTVTYPRDLRPTLANRPGRNRNSSTGSVISRNLRLGQTDDSLDFGMVAVDNTLLPSTS</sequence>
<keyword evidence="3" id="KW-0732">Signal</keyword>
<proteinExistence type="predicted"/>
<evidence type="ECO:0000256" key="3">
    <source>
        <dbReference type="ARBA" id="ARBA00022729"/>
    </source>
</evidence>
<protein>
    <submittedName>
        <fullName evidence="7">Unannotated protein</fullName>
    </submittedName>
</protein>
<keyword evidence="2" id="KW-0964">Secreted</keyword>
<feature type="region of interest" description="Disordered" evidence="4">
    <location>
        <begin position="1210"/>
        <end position="1235"/>
    </location>
</feature>